<dbReference type="InterPro" id="IPR051202">
    <property type="entry name" value="Peptidase_C40"/>
</dbReference>
<keyword evidence="8" id="KW-1185">Reference proteome</keyword>
<evidence type="ECO:0000256" key="4">
    <source>
        <dbReference type="ARBA" id="ARBA00022807"/>
    </source>
</evidence>
<dbReference type="RefSeq" id="WP_035576964.1">
    <property type="nucleotide sequence ID" value="NZ_ARYJ01000001.1"/>
</dbReference>
<feature type="region of interest" description="Disordered" evidence="5">
    <location>
        <begin position="1"/>
        <end position="26"/>
    </location>
</feature>
<proteinExistence type="inferred from homology"/>
<dbReference type="Pfam" id="PF18348">
    <property type="entry name" value="SH3_16"/>
    <property type="match status" value="1"/>
</dbReference>
<organism evidence="7 8">
    <name type="scientific">Hyphomonas jannaschiana VP2</name>
    <dbReference type="NCBI Taxonomy" id="1280952"/>
    <lineage>
        <taxon>Bacteria</taxon>
        <taxon>Pseudomonadati</taxon>
        <taxon>Pseudomonadota</taxon>
        <taxon>Alphaproteobacteria</taxon>
        <taxon>Hyphomonadales</taxon>
        <taxon>Hyphomonadaceae</taxon>
        <taxon>Hyphomonas</taxon>
    </lineage>
</organism>
<dbReference type="AlphaFoldDB" id="A0A059FKI4"/>
<dbReference type="EMBL" id="ARYJ01000001">
    <property type="protein sequence ID" value="KCZ90993.1"/>
    <property type="molecule type" value="Genomic_DNA"/>
</dbReference>
<dbReference type="PANTHER" id="PTHR47053">
    <property type="entry name" value="MUREIN DD-ENDOPEPTIDASE MEPH-RELATED"/>
    <property type="match status" value="1"/>
</dbReference>
<dbReference type="SUPFAM" id="SSF54001">
    <property type="entry name" value="Cysteine proteinases"/>
    <property type="match status" value="1"/>
</dbReference>
<dbReference type="STRING" id="1280952.HJA_00605"/>
<comment type="caution">
    <text evidence="7">The sequence shown here is derived from an EMBL/GenBank/DDBJ whole genome shotgun (WGS) entry which is preliminary data.</text>
</comment>
<comment type="similarity">
    <text evidence="1">Belongs to the peptidase C40 family.</text>
</comment>
<dbReference type="eggNOG" id="COG0791">
    <property type="taxonomic scope" value="Bacteria"/>
</dbReference>
<dbReference type="InterPro" id="IPR038765">
    <property type="entry name" value="Papain-like_cys_pep_sf"/>
</dbReference>
<sequence>MPDYNDTRLTPPDRPSRPVQVRAGSVPVREGPLPDARLATEALFGEILDVFEEQHGFALVQCQRDRYVGWVPLAGLSERLLAPTHRISVPHTHAYAAPDLKTPPQLILSLGASVKVIAEEGDWRHCLDAGWVHQRHLADVGVSEEDPASVAERYLGTPYLWGGRSGLGIDCTGLTQQAFEAAGVLLPRDSDMQFAWAGEAIADWRAPGALQRGDLVFWKGHVGIMTDAEHLLHANAWHMAAACEPLEAAITRIKTYYAEPIGARRIQVSELKGLAPAWKAGA</sequence>
<dbReference type="PATRIC" id="fig|1280952.3.peg.124"/>
<keyword evidence="3" id="KW-0378">Hydrolase</keyword>
<dbReference type="Gene3D" id="3.90.1720.10">
    <property type="entry name" value="endopeptidase domain like (from Nostoc punctiforme)"/>
    <property type="match status" value="1"/>
</dbReference>
<reference evidence="7 8" key="1">
    <citation type="journal article" date="2014" name="Antonie Van Leeuwenhoek">
        <title>Hyphomonas beringensis sp. nov. and Hyphomonas chukchiensis sp. nov., isolated from surface seawater of the Bering Sea and Chukchi Sea.</title>
        <authorList>
            <person name="Li C."/>
            <person name="Lai Q."/>
            <person name="Li G."/>
            <person name="Dong C."/>
            <person name="Wang J."/>
            <person name="Liao Y."/>
            <person name="Shao Z."/>
        </authorList>
    </citation>
    <scope>NUCLEOTIDE SEQUENCE [LARGE SCALE GENOMIC DNA]</scope>
    <source>
        <strain evidence="7 8">VP2</strain>
    </source>
</reference>
<evidence type="ECO:0000313" key="7">
    <source>
        <dbReference type="EMBL" id="KCZ90993.1"/>
    </source>
</evidence>
<dbReference type="InterPro" id="IPR000064">
    <property type="entry name" value="NLP_P60_dom"/>
</dbReference>
<dbReference type="PANTHER" id="PTHR47053:SF1">
    <property type="entry name" value="MUREIN DD-ENDOPEPTIDASE MEPH-RELATED"/>
    <property type="match status" value="1"/>
</dbReference>
<feature type="domain" description="NlpC/P60" evidence="6">
    <location>
        <begin position="141"/>
        <end position="267"/>
    </location>
</feature>
<dbReference type="InterPro" id="IPR041382">
    <property type="entry name" value="SH3_16"/>
</dbReference>
<gene>
    <name evidence="7" type="ORF">HJA_00605</name>
</gene>
<name>A0A059FKI4_9PROT</name>
<evidence type="ECO:0000259" key="6">
    <source>
        <dbReference type="PROSITE" id="PS51935"/>
    </source>
</evidence>
<dbReference type="GO" id="GO:0006508">
    <property type="term" value="P:proteolysis"/>
    <property type="evidence" value="ECO:0007669"/>
    <property type="project" value="UniProtKB-KW"/>
</dbReference>
<evidence type="ECO:0000256" key="3">
    <source>
        <dbReference type="ARBA" id="ARBA00022801"/>
    </source>
</evidence>
<evidence type="ECO:0000256" key="5">
    <source>
        <dbReference type="SAM" id="MobiDB-lite"/>
    </source>
</evidence>
<evidence type="ECO:0000313" key="8">
    <source>
        <dbReference type="Proteomes" id="UP000024816"/>
    </source>
</evidence>
<keyword evidence="4" id="KW-0788">Thiol protease</keyword>
<dbReference type="OrthoDB" id="9813368at2"/>
<evidence type="ECO:0000256" key="1">
    <source>
        <dbReference type="ARBA" id="ARBA00007074"/>
    </source>
</evidence>
<dbReference type="GO" id="GO:0008234">
    <property type="term" value="F:cysteine-type peptidase activity"/>
    <property type="evidence" value="ECO:0007669"/>
    <property type="project" value="UniProtKB-KW"/>
</dbReference>
<evidence type="ECO:0000256" key="2">
    <source>
        <dbReference type="ARBA" id="ARBA00022670"/>
    </source>
</evidence>
<accession>A0A059FKI4</accession>
<dbReference type="Gene3D" id="2.30.30.40">
    <property type="entry name" value="SH3 Domains"/>
    <property type="match status" value="1"/>
</dbReference>
<keyword evidence="2" id="KW-0645">Protease</keyword>
<dbReference type="Pfam" id="PF00877">
    <property type="entry name" value="NLPC_P60"/>
    <property type="match status" value="1"/>
</dbReference>
<dbReference type="Proteomes" id="UP000024816">
    <property type="component" value="Unassembled WGS sequence"/>
</dbReference>
<dbReference type="PROSITE" id="PS51935">
    <property type="entry name" value="NLPC_P60"/>
    <property type="match status" value="1"/>
</dbReference>
<protein>
    <submittedName>
        <fullName evidence="7">NlpC/P60 family protein</fullName>
    </submittedName>
</protein>